<dbReference type="Proteomes" id="UP000789342">
    <property type="component" value="Unassembled WGS sequence"/>
</dbReference>
<dbReference type="EMBL" id="CAJVPV010010359">
    <property type="protein sequence ID" value="CAG8650418.1"/>
    <property type="molecule type" value="Genomic_DNA"/>
</dbReference>
<gene>
    <name evidence="2" type="ORF">AMORRO_LOCUS9937</name>
</gene>
<accession>A0A9N9H5K4</accession>
<name>A0A9N9H5K4_9GLOM</name>
<evidence type="ECO:0000313" key="3">
    <source>
        <dbReference type="Proteomes" id="UP000789342"/>
    </source>
</evidence>
<keyword evidence="3" id="KW-1185">Reference proteome</keyword>
<evidence type="ECO:0000259" key="1">
    <source>
        <dbReference type="Pfam" id="PF02129"/>
    </source>
</evidence>
<dbReference type="GO" id="GO:0016787">
    <property type="term" value="F:hydrolase activity"/>
    <property type="evidence" value="ECO:0007669"/>
    <property type="project" value="InterPro"/>
</dbReference>
<dbReference type="InterPro" id="IPR000383">
    <property type="entry name" value="Xaa-Pro-like_dom"/>
</dbReference>
<protein>
    <submittedName>
        <fullName evidence="2">18322_t:CDS:1</fullName>
    </submittedName>
</protein>
<reference evidence="2" key="1">
    <citation type="submission" date="2021-06" db="EMBL/GenBank/DDBJ databases">
        <authorList>
            <person name="Kallberg Y."/>
            <person name="Tangrot J."/>
            <person name="Rosling A."/>
        </authorList>
    </citation>
    <scope>NUCLEOTIDE SEQUENCE</scope>
    <source>
        <strain evidence="2">CL551</strain>
    </source>
</reference>
<proteinExistence type="predicted"/>
<dbReference type="PANTHER" id="PTHR42103">
    <property type="entry name" value="ALPHA/BETA-HYDROLASES SUPERFAMILY PROTEIN"/>
    <property type="match status" value="1"/>
</dbReference>
<dbReference type="SUPFAM" id="SSF53474">
    <property type="entry name" value="alpha/beta-Hydrolases"/>
    <property type="match status" value="1"/>
</dbReference>
<feature type="domain" description="Xaa-Pro dipeptidyl-peptidase-like" evidence="1">
    <location>
        <begin position="21"/>
        <end position="163"/>
    </location>
</feature>
<dbReference type="Gene3D" id="3.40.50.1820">
    <property type="entry name" value="alpha/beta hydrolase"/>
    <property type="match status" value="1"/>
</dbReference>
<dbReference type="PANTHER" id="PTHR42103:SF2">
    <property type="entry name" value="AB HYDROLASE-1 DOMAIN-CONTAINING PROTEIN"/>
    <property type="match status" value="1"/>
</dbReference>
<sequence>MNQTFPLQKVVKRVLIPSLHDGTRLEARVSYWRNENVDIGEQRSVKAVIISHPYGPVGGNYYNNVVVTIESFFLTRGYLTIAFNFRGVGNSKGRTSWSGEPESGDYKSMIEFLSNSGRVGVDIIMEIPKISDLTVIGYSYGSLIASTMASTSPPFPTCYILVSYPLSVTWLLTFFRSSVYSNHIKSMIASNARVLFIYGDYDQFTRLGRYRQWVRENNLDENPRWTVKELKGTDHFYVTRTMEDSLCEVLKGWVDEELNGDKVVVNN</sequence>
<dbReference type="OrthoDB" id="10260961at2759"/>
<comment type="caution">
    <text evidence="2">The sequence shown here is derived from an EMBL/GenBank/DDBJ whole genome shotgun (WGS) entry which is preliminary data.</text>
</comment>
<dbReference type="Pfam" id="PF02129">
    <property type="entry name" value="Peptidase_S15"/>
    <property type="match status" value="1"/>
</dbReference>
<organism evidence="2 3">
    <name type="scientific">Acaulospora morrowiae</name>
    <dbReference type="NCBI Taxonomy" id="94023"/>
    <lineage>
        <taxon>Eukaryota</taxon>
        <taxon>Fungi</taxon>
        <taxon>Fungi incertae sedis</taxon>
        <taxon>Mucoromycota</taxon>
        <taxon>Glomeromycotina</taxon>
        <taxon>Glomeromycetes</taxon>
        <taxon>Diversisporales</taxon>
        <taxon>Acaulosporaceae</taxon>
        <taxon>Acaulospora</taxon>
    </lineage>
</organism>
<evidence type="ECO:0000313" key="2">
    <source>
        <dbReference type="EMBL" id="CAG8650418.1"/>
    </source>
</evidence>
<dbReference type="InterPro" id="IPR029058">
    <property type="entry name" value="AB_hydrolase_fold"/>
</dbReference>
<dbReference type="AlphaFoldDB" id="A0A9N9H5K4"/>